<evidence type="ECO:0000313" key="2">
    <source>
        <dbReference type="EMBL" id="SJX23593.1"/>
    </source>
</evidence>
<dbReference type="AlphaFoldDB" id="A0A1R7QH55"/>
<protein>
    <recommendedName>
        <fullName evidence="4">Lipoprotein</fullName>
    </recommendedName>
</protein>
<keyword evidence="1" id="KW-0732">Signal</keyword>
<dbReference type="EMBL" id="FUUY01000015">
    <property type="protein sequence ID" value="SJX23593.1"/>
    <property type="molecule type" value="Genomic_DNA"/>
</dbReference>
<proteinExistence type="predicted"/>
<gene>
    <name evidence="2" type="ORF">ACNJC6_03264</name>
</gene>
<evidence type="ECO:0008006" key="4">
    <source>
        <dbReference type="Google" id="ProtNLM"/>
    </source>
</evidence>
<feature type="signal peptide" evidence="1">
    <location>
        <begin position="1"/>
        <end position="19"/>
    </location>
</feature>
<sequence precursor="true">MNKLLLLLLCCTLMTACSSMNVRPTVGVSIGTGL</sequence>
<organism evidence="2 3">
    <name type="scientific">Acinetobacter johnsonii</name>
    <dbReference type="NCBI Taxonomy" id="40214"/>
    <lineage>
        <taxon>Bacteria</taxon>
        <taxon>Pseudomonadati</taxon>
        <taxon>Pseudomonadota</taxon>
        <taxon>Gammaproteobacteria</taxon>
        <taxon>Moraxellales</taxon>
        <taxon>Moraxellaceae</taxon>
        <taxon>Acinetobacter</taxon>
    </lineage>
</organism>
<accession>A0A1R7QH55</accession>
<evidence type="ECO:0000256" key="1">
    <source>
        <dbReference type="SAM" id="SignalP"/>
    </source>
</evidence>
<dbReference type="PROSITE" id="PS51257">
    <property type="entry name" value="PROKAR_LIPOPROTEIN"/>
    <property type="match status" value="1"/>
</dbReference>
<evidence type="ECO:0000313" key="3">
    <source>
        <dbReference type="Proteomes" id="UP000196240"/>
    </source>
</evidence>
<dbReference type="Proteomes" id="UP000196240">
    <property type="component" value="Unassembled WGS sequence"/>
</dbReference>
<feature type="chain" id="PRO_5013114166" description="Lipoprotein" evidence="1">
    <location>
        <begin position="20"/>
        <end position="34"/>
    </location>
</feature>
<reference evidence="2 3" key="1">
    <citation type="submission" date="2017-02" db="EMBL/GenBank/DDBJ databases">
        <authorList>
            <person name="Peterson S.W."/>
        </authorList>
    </citation>
    <scope>NUCLEOTIDE SEQUENCE [LARGE SCALE GENOMIC DNA]</scope>
    <source>
        <strain evidence="2">C6</strain>
    </source>
</reference>
<name>A0A1R7QH55_ACIJO</name>